<proteinExistence type="inferred from homology"/>
<evidence type="ECO:0000313" key="9">
    <source>
        <dbReference type="Proteomes" id="UP000712281"/>
    </source>
</evidence>
<name>A0A8S9JJ88_BRACR</name>
<dbReference type="GO" id="GO:0007165">
    <property type="term" value="P:signal transduction"/>
    <property type="evidence" value="ECO:0007669"/>
    <property type="project" value="TreeGrafter"/>
</dbReference>
<feature type="signal peptide" evidence="6">
    <location>
        <begin position="1"/>
        <end position="24"/>
    </location>
</feature>
<accession>A0A8S9JJ88</accession>
<keyword evidence="2" id="KW-0929">Antimicrobial</keyword>
<evidence type="ECO:0000256" key="1">
    <source>
        <dbReference type="ARBA" id="ARBA00006722"/>
    </source>
</evidence>
<evidence type="ECO:0000256" key="4">
    <source>
        <dbReference type="ARBA" id="ARBA00022821"/>
    </source>
</evidence>
<dbReference type="SMART" id="SM00220">
    <property type="entry name" value="S_TKc"/>
    <property type="match status" value="1"/>
</dbReference>
<dbReference type="PROSITE" id="PS00108">
    <property type="entry name" value="PROTEIN_KINASE_ST"/>
    <property type="match status" value="1"/>
</dbReference>
<keyword evidence="6" id="KW-0732">Signal</keyword>
<evidence type="ECO:0000256" key="6">
    <source>
        <dbReference type="SAM" id="SignalP"/>
    </source>
</evidence>
<dbReference type="InterPro" id="IPR000719">
    <property type="entry name" value="Prot_kinase_dom"/>
</dbReference>
<reference evidence="8" key="1">
    <citation type="submission" date="2019-12" db="EMBL/GenBank/DDBJ databases">
        <title>Genome sequencing and annotation of Brassica cretica.</title>
        <authorList>
            <person name="Studholme D.J."/>
            <person name="Sarris P.F."/>
        </authorList>
    </citation>
    <scope>NUCLEOTIDE SEQUENCE</scope>
    <source>
        <strain evidence="8">PFS-001/15</strain>
        <tissue evidence="8">Leaf</tissue>
    </source>
</reference>
<sequence>MTSSKLYFVALLIILSALVSSVQSIRIMDASSDCDFRGPCKKKEDCYDRCGVNKPPFNNAICAPKGSSRQCCCILSQHAESLFREVQILSEFKGCPRIVQCYETRVEASLNQFNGCVEYKIPLEYAPCGSLMSFINKFKDNKLPDPLIRDFTRMLLQGLATIHAHGYVHCDLKPENILVFPSYAYKNGAWRSSFELKISDFGLSRREGDSSWWNPSHPFAGTSIYMSPDSVSYGETGKDLDLWSLGCCVLEMYSGEGPWWHKNYEVDDLLKGQEPLIPSDLPFEAKLFIMTCFAPRTKDATRLLRHIFVRGDDEKKMTQPSPMNDYIKAKIALQLANFVRNNVSKPQNIRVPAAEVLPDKTIMA</sequence>
<dbReference type="PANTHER" id="PTHR48011">
    <property type="entry name" value="CCR4-NOT TRANSCRIPTIONAL COMPLEX SUBUNIT CAF120-RELATED"/>
    <property type="match status" value="1"/>
</dbReference>
<keyword evidence="3" id="KW-0295">Fungicide</keyword>
<dbReference type="Gene3D" id="1.10.510.10">
    <property type="entry name" value="Transferase(Phosphotransferase) domain 1"/>
    <property type="match status" value="1"/>
</dbReference>
<keyword evidence="5" id="KW-1015">Disulfide bond</keyword>
<dbReference type="EMBL" id="QGKW02001660">
    <property type="protein sequence ID" value="KAF2581522.1"/>
    <property type="molecule type" value="Genomic_DNA"/>
</dbReference>
<dbReference type="AlphaFoldDB" id="A0A8S9JJ88"/>
<dbReference type="Pfam" id="PF00069">
    <property type="entry name" value="Pkinase"/>
    <property type="match status" value="1"/>
</dbReference>
<protein>
    <recommendedName>
        <fullName evidence="7">Protein kinase domain-containing protein</fullName>
    </recommendedName>
</protein>
<dbReference type="PROSITE" id="PS50011">
    <property type="entry name" value="PROTEIN_KINASE_DOM"/>
    <property type="match status" value="1"/>
</dbReference>
<dbReference type="InterPro" id="IPR011009">
    <property type="entry name" value="Kinase-like_dom_sf"/>
</dbReference>
<comment type="similarity">
    <text evidence="1">Belongs to the DEFL family.</text>
</comment>
<evidence type="ECO:0000259" key="7">
    <source>
        <dbReference type="PROSITE" id="PS50011"/>
    </source>
</evidence>
<comment type="caution">
    <text evidence="8">The sequence shown here is derived from an EMBL/GenBank/DDBJ whole genome shotgun (WGS) entry which is preliminary data.</text>
</comment>
<gene>
    <name evidence="8" type="ORF">F2Q68_00001193</name>
</gene>
<dbReference type="SUPFAM" id="SSF56112">
    <property type="entry name" value="Protein kinase-like (PK-like)"/>
    <property type="match status" value="1"/>
</dbReference>
<dbReference type="GO" id="GO:0004672">
    <property type="term" value="F:protein kinase activity"/>
    <property type="evidence" value="ECO:0007669"/>
    <property type="project" value="InterPro"/>
</dbReference>
<feature type="chain" id="PRO_5035883548" description="Protein kinase domain-containing protein" evidence="6">
    <location>
        <begin position="25"/>
        <end position="364"/>
    </location>
</feature>
<evidence type="ECO:0000256" key="2">
    <source>
        <dbReference type="ARBA" id="ARBA00022529"/>
    </source>
</evidence>
<dbReference type="InterPro" id="IPR008271">
    <property type="entry name" value="Ser/Thr_kinase_AS"/>
</dbReference>
<dbReference type="PANTHER" id="PTHR48011:SF66">
    <property type="entry name" value="PROTEIN KINASE DOMAIN-CONTAINING PROTEIN"/>
    <property type="match status" value="1"/>
</dbReference>
<keyword evidence="4" id="KW-0611">Plant defense</keyword>
<dbReference type="InterPro" id="IPR052751">
    <property type="entry name" value="Plant_MAPKKK"/>
</dbReference>
<dbReference type="GO" id="GO:0005524">
    <property type="term" value="F:ATP binding"/>
    <property type="evidence" value="ECO:0007669"/>
    <property type="project" value="InterPro"/>
</dbReference>
<evidence type="ECO:0000256" key="5">
    <source>
        <dbReference type="ARBA" id="ARBA00023157"/>
    </source>
</evidence>
<dbReference type="GO" id="GO:0050832">
    <property type="term" value="P:defense response to fungus"/>
    <property type="evidence" value="ECO:0007669"/>
    <property type="project" value="UniProtKB-KW"/>
</dbReference>
<evidence type="ECO:0000313" key="8">
    <source>
        <dbReference type="EMBL" id="KAF2581522.1"/>
    </source>
</evidence>
<feature type="domain" description="Protein kinase" evidence="7">
    <location>
        <begin position="1"/>
        <end position="362"/>
    </location>
</feature>
<dbReference type="Pfam" id="PF25052">
    <property type="entry name" value="AtDEF-like"/>
    <property type="match status" value="1"/>
</dbReference>
<dbReference type="GO" id="GO:0031640">
    <property type="term" value="P:killing of cells of another organism"/>
    <property type="evidence" value="ECO:0007669"/>
    <property type="project" value="UniProtKB-KW"/>
</dbReference>
<dbReference type="InterPro" id="IPR010851">
    <property type="entry name" value="DEFL"/>
</dbReference>
<organism evidence="8 9">
    <name type="scientific">Brassica cretica</name>
    <name type="common">Mustard</name>
    <dbReference type="NCBI Taxonomy" id="69181"/>
    <lineage>
        <taxon>Eukaryota</taxon>
        <taxon>Viridiplantae</taxon>
        <taxon>Streptophyta</taxon>
        <taxon>Embryophyta</taxon>
        <taxon>Tracheophyta</taxon>
        <taxon>Spermatophyta</taxon>
        <taxon>Magnoliopsida</taxon>
        <taxon>eudicotyledons</taxon>
        <taxon>Gunneridae</taxon>
        <taxon>Pentapetalae</taxon>
        <taxon>rosids</taxon>
        <taxon>malvids</taxon>
        <taxon>Brassicales</taxon>
        <taxon>Brassicaceae</taxon>
        <taxon>Brassiceae</taxon>
        <taxon>Brassica</taxon>
    </lineage>
</organism>
<dbReference type="Proteomes" id="UP000712281">
    <property type="component" value="Unassembled WGS sequence"/>
</dbReference>
<evidence type="ECO:0000256" key="3">
    <source>
        <dbReference type="ARBA" id="ARBA00022577"/>
    </source>
</evidence>